<keyword evidence="1" id="KW-1185">Reference proteome</keyword>
<dbReference type="AlphaFoldDB" id="A0A0K0D0T9"/>
<sequence>MVDLLRSPHQAPNWSLSSWTRAMNQHRAYQHPGKGNSSFAPHRRHLRSRVLQISQHIFIYDLIKGTCGAVVGGATATLMWSRSLRPWSTKPSIPPGSANWYQTWPDMHSITSNDA</sequence>
<evidence type="ECO:0000313" key="1">
    <source>
        <dbReference type="Proteomes" id="UP000035642"/>
    </source>
</evidence>
<evidence type="ECO:0000313" key="2">
    <source>
        <dbReference type="WBParaSite" id="ACAC_0000368201-mRNA-1"/>
    </source>
</evidence>
<proteinExistence type="predicted"/>
<reference evidence="2" key="2">
    <citation type="submission" date="2017-02" db="UniProtKB">
        <authorList>
            <consortium name="WormBaseParasite"/>
        </authorList>
    </citation>
    <scope>IDENTIFICATION</scope>
</reference>
<organism evidence="1 2">
    <name type="scientific">Angiostrongylus cantonensis</name>
    <name type="common">Rat lungworm</name>
    <dbReference type="NCBI Taxonomy" id="6313"/>
    <lineage>
        <taxon>Eukaryota</taxon>
        <taxon>Metazoa</taxon>
        <taxon>Ecdysozoa</taxon>
        <taxon>Nematoda</taxon>
        <taxon>Chromadorea</taxon>
        <taxon>Rhabditida</taxon>
        <taxon>Rhabditina</taxon>
        <taxon>Rhabditomorpha</taxon>
        <taxon>Strongyloidea</taxon>
        <taxon>Metastrongylidae</taxon>
        <taxon>Angiostrongylus</taxon>
    </lineage>
</organism>
<dbReference type="Proteomes" id="UP000035642">
    <property type="component" value="Unassembled WGS sequence"/>
</dbReference>
<name>A0A0K0D0T9_ANGCA</name>
<reference evidence="1" key="1">
    <citation type="submission" date="2012-09" db="EMBL/GenBank/DDBJ databases">
        <authorList>
            <person name="Martin A.A."/>
        </authorList>
    </citation>
    <scope>NUCLEOTIDE SEQUENCE</scope>
</reference>
<dbReference type="WBParaSite" id="ACAC_0000368201-mRNA-1">
    <property type="protein sequence ID" value="ACAC_0000368201-mRNA-1"/>
    <property type="gene ID" value="ACAC_0000368201"/>
</dbReference>
<protein>
    <submittedName>
        <fullName evidence="2">Uncharacterized protein</fullName>
    </submittedName>
</protein>
<accession>A0A0K0D0T9</accession>